<keyword evidence="6" id="KW-0732">Signal</keyword>
<feature type="chain" id="PRO_5032816158" description="L-lactate dehydrogenase" evidence="6">
    <location>
        <begin position="18"/>
        <end position="347"/>
    </location>
</feature>
<feature type="non-terminal residue" evidence="8">
    <location>
        <position position="347"/>
    </location>
</feature>
<evidence type="ECO:0000256" key="2">
    <source>
        <dbReference type="ARBA" id="ARBA00006054"/>
    </source>
</evidence>
<dbReference type="PANTHER" id="PTHR43128">
    <property type="entry name" value="L-2-HYDROXYCARBOXYLATE DEHYDROGENASE (NAD(P)(+))"/>
    <property type="match status" value="1"/>
</dbReference>
<feature type="signal peptide" evidence="6">
    <location>
        <begin position="1"/>
        <end position="17"/>
    </location>
</feature>
<evidence type="ECO:0000313" key="8">
    <source>
        <dbReference type="EMBL" id="KAG5324978.1"/>
    </source>
</evidence>
<dbReference type="UniPathway" id="UPA00554">
    <property type="reaction ID" value="UER00611"/>
</dbReference>
<keyword evidence="5" id="KW-0812">Transmembrane</keyword>
<comment type="similarity">
    <text evidence="2">Belongs to the LDH/MDH superfamily. LDH family.</text>
</comment>
<comment type="caution">
    <text evidence="8">The sequence shown here is derived from an EMBL/GenBank/DDBJ whole genome shotgun (WGS) entry which is preliminary data.</text>
</comment>
<dbReference type="InterPro" id="IPR022383">
    <property type="entry name" value="Lactate/malate_DH_C"/>
</dbReference>
<dbReference type="PANTHER" id="PTHR43128:SF16">
    <property type="entry name" value="L-LACTATE DEHYDROGENASE"/>
    <property type="match status" value="1"/>
</dbReference>
<dbReference type="AlphaFoldDB" id="A0A836JTA7"/>
<reference evidence="8" key="1">
    <citation type="submission" date="2020-02" db="EMBL/GenBank/DDBJ databases">
        <title>Relaxed selection underlies rapid genomic changes in the transitions from sociality to social parasitism in ants.</title>
        <authorList>
            <person name="Bi X."/>
        </authorList>
    </citation>
    <scope>NUCLEOTIDE SEQUENCE</scope>
    <source>
        <strain evidence="8">BGI-DK2014c</strain>
        <tissue evidence="8">Whole body</tissue>
    </source>
</reference>
<keyword evidence="9" id="KW-1185">Reference proteome</keyword>
<name>A0A836JTA7_9HYME</name>
<protein>
    <recommendedName>
        <fullName evidence="3">L-lactate dehydrogenase</fullName>
        <ecNumber evidence="3">1.1.1.27</ecNumber>
    </recommendedName>
</protein>
<evidence type="ECO:0000256" key="3">
    <source>
        <dbReference type="ARBA" id="ARBA00012967"/>
    </source>
</evidence>
<dbReference type="InterPro" id="IPR015955">
    <property type="entry name" value="Lactate_DH/Glyco_Ohase_4_C"/>
</dbReference>
<comment type="pathway">
    <text evidence="1">Fermentation; pyruvate fermentation to lactate; (S)-lactate from pyruvate: step 1/1.</text>
</comment>
<sequence length="347" mass="38669">MVLSPLLLNSLLPICLRNLTCVTLTRTFVRNRYTRTLPPTILKTILGRDKGKSFGKDATSDSGVQRAINFVSPCLREELLCKMSDPVRDSAHKVTIVGAGMVGVAIANSLLFQVVYSFKFFMDKSFILIMSSSIMSIHKNLINYKCDFFLIMDIMSSSIIFIQKNLINYKCVLGSGTYLDSARFRYMIADRLEIAPSSVQAYIIGEHGNSMVPLWSGVSVAGVQFRDIIPNIGLETDDEKWFEISNYVIKLGATVRCLKGYTNTAIGLSAANIITAILRNSQTIIPVSTLVQGHHDVCHDMFLSLPCTIGENGITQIIRMHITEEEKKLFQSSAETVHKVQKDLKIK</sequence>
<dbReference type="PROSITE" id="PS00064">
    <property type="entry name" value="L_LDH"/>
    <property type="match status" value="1"/>
</dbReference>
<organism evidence="8 9">
    <name type="scientific">Pseudoatta argentina</name>
    <dbReference type="NCBI Taxonomy" id="621737"/>
    <lineage>
        <taxon>Eukaryota</taxon>
        <taxon>Metazoa</taxon>
        <taxon>Ecdysozoa</taxon>
        <taxon>Arthropoda</taxon>
        <taxon>Hexapoda</taxon>
        <taxon>Insecta</taxon>
        <taxon>Pterygota</taxon>
        <taxon>Neoptera</taxon>
        <taxon>Endopterygota</taxon>
        <taxon>Hymenoptera</taxon>
        <taxon>Apocrita</taxon>
        <taxon>Aculeata</taxon>
        <taxon>Formicoidea</taxon>
        <taxon>Formicidae</taxon>
        <taxon>Myrmicinae</taxon>
        <taxon>Pseudoatta</taxon>
    </lineage>
</organism>
<dbReference type="GO" id="GO:0004459">
    <property type="term" value="F:L-lactate dehydrogenase (NAD+) activity"/>
    <property type="evidence" value="ECO:0007669"/>
    <property type="project" value="UniProtKB-EC"/>
</dbReference>
<evidence type="ECO:0000256" key="5">
    <source>
        <dbReference type="SAM" id="Phobius"/>
    </source>
</evidence>
<dbReference type="InterPro" id="IPR018177">
    <property type="entry name" value="L-lactate_DH_AS"/>
</dbReference>
<proteinExistence type="inferred from homology"/>
<feature type="non-terminal residue" evidence="8">
    <location>
        <position position="1"/>
    </location>
</feature>
<evidence type="ECO:0000259" key="7">
    <source>
        <dbReference type="Pfam" id="PF02866"/>
    </source>
</evidence>
<dbReference type="EC" id="1.1.1.27" evidence="3"/>
<evidence type="ECO:0000256" key="6">
    <source>
        <dbReference type="SAM" id="SignalP"/>
    </source>
</evidence>
<keyword evidence="4" id="KW-0560">Oxidoreductase</keyword>
<feature type="domain" description="Lactate/malate dehydrogenase C-terminal" evidence="7">
    <location>
        <begin position="177"/>
        <end position="341"/>
    </location>
</feature>
<dbReference type="EMBL" id="JAANIA010000305">
    <property type="protein sequence ID" value="KAG5324978.1"/>
    <property type="molecule type" value="Genomic_DNA"/>
</dbReference>
<keyword evidence="5" id="KW-0472">Membrane</keyword>
<keyword evidence="5" id="KW-1133">Transmembrane helix</keyword>
<dbReference type="Pfam" id="PF02866">
    <property type="entry name" value="Ldh_1_C"/>
    <property type="match status" value="1"/>
</dbReference>
<gene>
    <name evidence="8" type="primary">Ldha_1</name>
    <name evidence="8" type="ORF">G6Z78_0001990</name>
</gene>
<dbReference type="Gene3D" id="3.90.110.10">
    <property type="entry name" value="Lactate dehydrogenase/glycoside hydrolase, family 4, C-terminal"/>
    <property type="match status" value="1"/>
</dbReference>
<feature type="transmembrane region" description="Helical" evidence="5">
    <location>
        <begin position="96"/>
        <end position="121"/>
    </location>
</feature>
<dbReference type="Proteomes" id="UP000668214">
    <property type="component" value="Unassembled WGS sequence"/>
</dbReference>
<dbReference type="GO" id="GO:0006089">
    <property type="term" value="P:lactate metabolic process"/>
    <property type="evidence" value="ECO:0007669"/>
    <property type="project" value="TreeGrafter"/>
</dbReference>
<accession>A0A836JTA7</accession>
<evidence type="ECO:0000256" key="4">
    <source>
        <dbReference type="ARBA" id="ARBA00023002"/>
    </source>
</evidence>
<evidence type="ECO:0000256" key="1">
    <source>
        <dbReference type="ARBA" id="ARBA00004843"/>
    </source>
</evidence>
<dbReference type="SUPFAM" id="SSF56327">
    <property type="entry name" value="LDH C-terminal domain-like"/>
    <property type="match status" value="1"/>
</dbReference>
<evidence type="ECO:0000313" key="9">
    <source>
        <dbReference type="Proteomes" id="UP000668214"/>
    </source>
</evidence>